<evidence type="ECO:0000259" key="2">
    <source>
        <dbReference type="PROSITE" id="PS50157"/>
    </source>
</evidence>
<dbReference type="GO" id="GO:0005634">
    <property type="term" value="C:nucleus"/>
    <property type="evidence" value="ECO:0007669"/>
    <property type="project" value="TreeGrafter"/>
</dbReference>
<dbReference type="SMART" id="SM00355">
    <property type="entry name" value="ZnF_C2H2"/>
    <property type="match status" value="2"/>
</dbReference>
<reference evidence="3" key="1">
    <citation type="submission" date="2021-05" db="EMBL/GenBank/DDBJ databases">
        <authorList>
            <person name="Alioto T."/>
            <person name="Alioto T."/>
            <person name="Gomez Garrido J."/>
        </authorList>
    </citation>
    <scope>NUCLEOTIDE SEQUENCE</scope>
</reference>
<dbReference type="Pfam" id="PF13909">
    <property type="entry name" value="zf-H2C2_5"/>
    <property type="match status" value="1"/>
</dbReference>
<sequence length="107" mass="12829">MQFFFLSLKHQYSLISDVPTCSYCCSVLMRNAEFLMNHGQTCLAMNRPSRMYRYMCYTCDYHSYSNHTLLRHVRIHLGEKPFKCSHCDYFSSTVSNIKRHMLIRHNM</sequence>
<accession>A0A8D8Z1X5</accession>
<dbReference type="AlphaFoldDB" id="A0A8D8Z1X5"/>
<evidence type="ECO:0000256" key="1">
    <source>
        <dbReference type="PROSITE-ProRule" id="PRU00042"/>
    </source>
</evidence>
<evidence type="ECO:0000313" key="3">
    <source>
        <dbReference type="EMBL" id="CAG6739358.1"/>
    </source>
</evidence>
<dbReference type="FunFam" id="3.30.160.60:FF:000630">
    <property type="entry name" value="Zinc finger protein 180"/>
    <property type="match status" value="1"/>
</dbReference>
<dbReference type="PANTHER" id="PTHR46451:SF1">
    <property type="entry name" value="RAS-RESPONSIVE ELEMENT-BINDING PROTEIN 1"/>
    <property type="match status" value="1"/>
</dbReference>
<protein>
    <submittedName>
        <fullName evidence="3">RE1-silencing transcription factor</fullName>
    </submittedName>
</protein>
<dbReference type="InterPro" id="IPR013087">
    <property type="entry name" value="Znf_C2H2_type"/>
</dbReference>
<dbReference type="Gene3D" id="3.30.160.60">
    <property type="entry name" value="Classic Zinc Finger"/>
    <property type="match status" value="2"/>
</dbReference>
<dbReference type="GO" id="GO:0008270">
    <property type="term" value="F:zinc ion binding"/>
    <property type="evidence" value="ECO:0007669"/>
    <property type="project" value="UniProtKB-KW"/>
</dbReference>
<keyword evidence="1" id="KW-0862">Zinc</keyword>
<dbReference type="EMBL" id="HBUF01412815">
    <property type="protein sequence ID" value="CAG6739358.1"/>
    <property type="molecule type" value="Transcribed_RNA"/>
</dbReference>
<keyword evidence="1" id="KW-0863">Zinc-finger</keyword>
<organism evidence="3">
    <name type="scientific">Cacopsylla melanoneura</name>
    <dbReference type="NCBI Taxonomy" id="428564"/>
    <lineage>
        <taxon>Eukaryota</taxon>
        <taxon>Metazoa</taxon>
        <taxon>Ecdysozoa</taxon>
        <taxon>Arthropoda</taxon>
        <taxon>Hexapoda</taxon>
        <taxon>Insecta</taxon>
        <taxon>Pterygota</taxon>
        <taxon>Neoptera</taxon>
        <taxon>Paraneoptera</taxon>
        <taxon>Hemiptera</taxon>
        <taxon>Sternorrhyncha</taxon>
        <taxon>Psylloidea</taxon>
        <taxon>Psyllidae</taxon>
        <taxon>Psyllinae</taxon>
        <taxon>Cacopsylla</taxon>
    </lineage>
</organism>
<proteinExistence type="predicted"/>
<dbReference type="GO" id="GO:0000978">
    <property type="term" value="F:RNA polymerase II cis-regulatory region sequence-specific DNA binding"/>
    <property type="evidence" value="ECO:0007669"/>
    <property type="project" value="TreeGrafter"/>
</dbReference>
<dbReference type="PROSITE" id="PS50157">
    <property type="entry name" value="ZINC_FINGER_C2H2_2"/>
    <property type="match status" value="1"/>
</dbReference>
<name>A0A8D8Z1X5_9HEMI</name>
<dbReference type="GO" id="GO:0001228">
    <property type="term" value="F:DNA-binding transcription activator activity, RNA polymerase II-specific"/>
    <property type="evidence" value="ECO:0007669"/>
    <property type="project" value="TreeGrafter"/>
</dbReference>
<dbReference type="EMBL" id="HBUF01412816">
    <property type="protein sequence ID" value="CAG6739359.1"/>
    <property type="molecule type" value="Transcribed_RNA"/>
</dbReference>
<dbReference type="SUPFAM" id="SSF57667">
    <property type="entry name" value="beta-beta-alpha zinc fingers"/>
    <property type="match status" value="1"/>
</dbReference>
<keyword evidence="1" id="KW-0479">Metal-binding</keyword>
<dbReference type="InterPro" id="IPR052795">
    <property type="entry name" value="RREB1"/>
</dbReference>
<dbReference type="InterPro" id="IPR036236">
    <property type="entry name" value="Znf_C2H2_sf"/>
</dbReference>
<dbReference type="PANTHER" id="PTHR46451">
    <property type="entry name" value="RAS-RESPONSIVE ELEMENT-BINDING PROTEIN 1"/>
    <property type="match status" value="1"/>
</dbReference>
<feature type="domain" description="C2H2-type" evidence="2">
    <location>
        <begin position="54"/>
        <end position="81"/>
    </location>
</feature>